<sequence>MASFHRKKERHIINPIKQRFTRFRSLFLRSFINKLAVLALPEDPYPRPRSTLGFSTSIEIKFGKIPVVALKKGVLAIEKRGVKAEKPV</sequence>
<keyword evidence="2" id="KW-1185">Reference proteome</keyword>
<evidence type="ECO:0000313" key="1">
    <source>
        <dbReference type="EMBL" id="KXA89157.1"/>
    </source>
</evidence>
<reference evidence="1 2" key="1">
    <citation type="journal article" date="2016" name="Sci. Rep.">
        <title>Metabolic traits of an uncultured archaeal lineage -MSBL1- from brine pools of the Red Sea.</title>
        <authorList>
            <person name="Mwirichia R."/>
            <person name="Alam I."/>
            <person name="Rashid M."/>
            <person name="Vinu M."/>
            <person name="Ba-Alawi W."/>
            <person name="Anthony Kamau A."/>
            <person name="Kamanda Ngugi D."/>
            <person name="Goker M."/>
            <person name="Klenk H.P."/>
            <person name="Bajic V."/>
            <person name="Stingl U."/>
        </authorList>
    </citation>
    <scope>NUCLEOTIDE SEQUENCE [LARGE SCALE GENOMIC DNA]</scope>
    <source>
        <strain evidence="1">SCGC-AAA259D14</strain>
    </source>
</reference>
<gene>
    <name evidence="1" type="ORF">AKJ62_03700</name>
</gene>
<dbReference type="Proteomes" id="UP000070589">
    <property type="component" value="Unassembled WGS sequence"/>
</dbReference>
<dbReference type="EMBL" id="LHXL01000053">
    <property type="protein sequence ID" value="KXA89157.1"/>
    <property type="molecule type" value="Genomic_DNA"/>
</dbReference>
<organism evidence="1 2">
    <name type="scientific">candidate division MSBL1 archaeon SCGC-AAA259D14</name>
    <dbReference type="NCBI Taxonomy" id="1698261"/>
    <lineage>
        <taxon>Archaea</taxon>
        <taxon>Methanobacteriati</taxon>
        <taxon>Methanobacteriota</taxon>
        <taxon>candidate division MSBL1</taxon>
    </lineage>
</organism>
<dbReference type="AlphaFoldDB" id="A0A133U4N2"/>
<accession>A0A133U4N2</accession>
<evidence type="ECO:0000313" key="2">
    <source>
        <dbReference type="Proteomes" id="UP000070589"/>
    </source>
</evidence>
<protein>
    <submittedName>
        <fullName evidence="1">Uncharacterized protein</fullName>
    </submittedName>
</protein>
<proteinExistence type="predicted"/>
<name>A0A133U4N2_9EURY</name>
<comment type="caution">
    <text evidence="1">The sequence shown here is derived from an EMBL/GenBank/DDBJ whole genome shotgun (WGS) entry which is preliminary data.</text>
</comment>